<dbReference type="AlphaFoldDB" id="A0A7M3MIS1"/>
<gene>
    <name evidence="4" type="ORF">DPQ33_03625</name>
</gene>
<proteinExistence type="inferred from homology"/>
<dbReference type="Proteomes" id="UP000448292">
    <property type="component" value="Unassembled WGS sequence"/>
</dbReference>
<dbReference type="OrthoDB" id="9796076at2"/>
<evidence type="ECO:0000259" key="3">
    <source>
        <dbReference type="PROSITE" id="PS50801"/>
    </source>
</evidence>
<feature type="domain" description="STAS" evidence="3">
    <location>
        <begin position="41"/>
        <end position="132"/>
    </location>
</feature>
<accession>A0A7M3MIS1</accession>
<dbReference type="Pfam" id="PF01740">
    <property type="entry name" value="STAS"/>
    <property type="match status" value="1"/>
</dbReference>
<dbReference type="PANTHER" id="PTHR33495">
    <property type="entry name" value="ANTI-SIGMA FACTOR ANTAGONIST TM_1081-RELATED-RELATED"/>
    <property type="match status" value="1"/>
</dbReference>
<sequence>MRCMAQPEARARIRQLREEDALQLEATSTDGVTVVRMQARELAFAVCEEFQKGMEKLMESGNTMLLIDFETIEFMDSMGIGTLIALRNKAHERGGELGLARIADPVHKVLRITQLHKVFPIYDDLESGVQALRNR</sequence>
<evidence type="ECO:0000313" key="4">
    <source>
        <dbReference type="EMBL" id="TVM19459.1"/>
    </source>
</evidence>
<evidence type="ECO:0000256" key="1">
    <source>
        <dbReference type="ARBA" id="ARBA00009013"/>
    </source>
</evidence>
<evidence type="ECO:0000256" key="2">
    <source>
        <dbReference type="RuleBase" id="RU003749"/>
    </source>
</evidence>
<comment type="similarity">
    <text evidence="1 2">Belongs to the anti-sigma-factor antagonist family.</text>
</comment>
<organism evidence="4 5">
    <name type="scientific">Oceanidesulfovibrio indonesiensis</name>
    <dbReference type="NCBI Taxonomy" id="54767"/>
    <lineage>
        <taxon>Bacteria</taxon>
        <taxon>Pseudomonadati</taxon>
        <taxon>Thermodesulfobacteriota</taxon>
        <taxon>Desulfovibrionia</taxon>
        <taxon>Desulfovibrionales</taxon>
        <taxon>Desulfovibrionaceae</taxon>
        <taxon>Oceanidesulfovibrio</taxon>
    </lineage>
</organism>
<keyword evidence="5" id="KW-1185">Reference proteome</keyword>
<dbReference type="EMBL" id="QMIE01000002">
    <property type="protein sequence ID" value="TVM19459.1"/>
    <property type="molecule type" value="Genomic_DNA"/>
</dbReference>
<dbReference type="GO" id="GO:0043856">
    <property type="term" value="F:anti-sigma factor antagonist activity"/>
    <property type="evidence" value="ECO:0007669"/>
    <property type="project" value="InterPro"/>
</dbReference>
<protein>
    <recommendedName>
        <fullName evidence="2">Anti-sigma factor antagonist</fullName>
    </recommendedName>
</protein>
<dbReference type="InterPro" id="IPR036513">
    <property type="entry name" value="STAS_dom_sf"/>
</dbReference>
<evidence type="ECO:0000313" key="5">
    <source>
        <dbReference type="Proteomes" id="UP000448292"/>
    </source>
</evidence>
<dbReference type="Gene3D" id="3.30.750.24">
    <property type="entry name" value="STAS domain"/>
    <property type="match status" value="1"/>
</dbReference>
<dbReference type="SUPFAM" id="SSF52091">
    <property type="entry name" value="SpoIIaa-like"/>
    <property type="match status" value="1"/>
</dbReference>
<dbReference type="InterPro" id="IPR002645">
    <property type="entry name" value="STAS_dom"/>
</dbReference>
<comment type="caution">
    <text evidence="4">The sequence shown here is derived from an EMBL/GenBank/DDBJ whole genome shotgun (WGS) entry which is preliminary data.</text>
</comment>
<reference evidence="4 5" key="1">
    <citation type="submission" date="2018-06" db="EMBL/GenBank/DDBJ databases">
        <title>Complete genome of Desulfovibrio indonesiensis P37SLT.</title>
        <authorList>
            <person name="Crispim J.S."/>
            <person name="Vidigal P.M.P."/>
            <person name="Silva L.C.F."/>
            <person name="Laguardia C.N."/>
            <person name="Araujo L.C."/>
            <person name="Dias R.S."/>
            <person name="Sousa M.P."/>
            <person name="Paula S.O."/>
            <person name="Silva C."/>
        </authorList>
    </citation>
    <scope>NUCLEOTIDE SEQUENCE [LARGE SCALE GENOMIC DNA]</scope>
    <source>
        <strain evidence="4 5">P37SLT</strain>
    </source>
</reference>
<dbReference type="NCBIfam" id="TIGR00377">
    <property type="entry name" value="ant_ant_sig"/>
    <property type="match status" value="1"/>
</dbReference>
<dbReference type="CDD" id="cd07043">
    <property type="entry name" value="STAS_anti-anti-sigma_factors"/>
    <property type="match status" value="1"/>
</dbReference>
<dbReference type="InterPro" id="IPR003658">
    <property type="entry name" value="Anti-sigma_ant"/>
</dbReference>
<name>A0A7M3MIS1_9BACT</name>
<dbReference type="PROSITE" id="PS50801">
    <property type="entry name" value="STAS"/>
    <property type="match status" value="1"/>
</dbReference>